<sequence length="65" mass="6448">MPGSPASTLITSFTQARPASASTVILAAAPVLASISSAPYAAPLLPSPLPSVSERFTPDAVVGIQ</sequence>
<gene>
    <name evidence="1" type="ORF">HMPREF1979_01043</name>
</gene>
<accession>U1RYQ6</accession>
<proteinExistence type="predicted"/>
<dbReference type="HOGENOM" id="CLU_2839859_0_0_11"/>
<comment type="caution">
    <text evidence="1">The sequence shown here is derived from an EMBL/GenBank/DDBJ whole genome shotgun (WGS) entry which is preliminary data.</text>
</comment>
<dbReference type="AlphaFoldDB" id="U1RYQ6"/>
<organism evidence="1 2">
    <name type="scientific">Actinomyces johnsonii F0542</name>
    <dbReference type="NCBI Taxonomy" id="1321818"/>
    <lineage>
        <taxon>Bacteria</taxon>
        <taxon>Bacillati</taxon>
        <taxon>Actinomycetota</taxon>
        <taxon>Actinomycetes</taxon>
        <taxon>Actinomycetales</taxon>
        <taxon>Actinomycetaceae</taxon>
        <taxon>Actinomyces</taxon>
    </lineage>
</organism>
<keyword evidence="2" id="KW-1185">Reference proteome</keyword>
<dbReference type="EMBL" id="AWSE01000048">
    <property type="protein sequence ID" value="ERH24788.1"/>
    <property type="molecule type" value="Genomic_DNA"/>
</dbReference>
<dbReference type="Proteomes" id="UP000016536">
    <property type="component" value="Unassembled WGS sequence"/>
</dbReference>
<reference evidence="1 2" key="1">
    <citation type="submission" date="2013-08" db="EMBL/GenBank/DDBJ databases">
        <authorList>
            <person name="Weinstock G."/>
            <person name="Sodergren E."/>
            <person name="Wylie T."/>
            <person name="Fulton L."/>
            <person name="Fulton R."/>
            <person name="Fronick C."/>
            <person name="O'Laughlin M."/>
            <person name="Godfrey J."/>
            <person name="Miner T."/>
            <person name="Herter B."/>
            <person name="Appelbaum E."/>
            <person name="Cordes M."/>
            <person name="Lek S."/>
            <person name="Wollam A."/>
            <person name="Pepin K.H."/>
            <person name="Palsikar V.B."/>
            <person name="Mitreva M."/>
            <person name="Wilson R.K."/>
        </authorList>
    </citation>
    <scope>NUCLEOTIDE SEQUENCE [LARGE SCALE GENOMIC DNA]</scope>
    <source>
        <strain evidence="1 2">F0542</strain>
    </source>
</reference>
<evidence type="ECO:0000313" key="2">
    <source>
        <dbReference type="Proteomes" id="UP000016536"/>
    </source>
</evidence>
<name>U1RYQ6_9ACTO</name>
<evidence type="ECO:0000313" key="1">
    <source>
        <dbReference type="EMBL" id="ERH24788.1"/>
    </source>
</evidence>
<protein>
    <submittedName>
        <fullName evidence="1">Uncharacterized protein</fullName>
    </submittedName>
</protein>
<dbReference type="PATRIC" id="fig|1321818.3.peg.887"/>